<dbReference type="GO" id="GO:0005829">
    <property type="term" value="C:cytosol"/>
    <property type="evidence" value="ECO:0007669"/>
    <property type="project" value="TreeGrafter"/>
</dbReference>
<sequence length="170" mass="19012">MLKKLLIFCIALAPLSLVAQDLKLAYINTQEIFASMPELSSIETQLTEKQEQITKNGQALVDEYTKKAQEFEAAAATTSDAVKMDQQAQLQSILQRYELFQQNSQQEMQQLQQKLLGPVNQKISDAIQAVGAANNYTFVFDVSNMQSPIVYTHPSAVNITQEVKTRLGIQ</sequence>
<evidence type="ECO:0000256" key="3">
    <source>
        <dbReference type="SAM" id="SignalP"/>
    </source>
</evidence>
<dbReference type="SMART" id="SM00935">
    <property type="entry name" value="OmpH"/>
    <property type="match status" value="1"/>
</dbReference>
<dbReference type="SUPFAM" id="SSF111384">
    <property type="entry name" value="OmpH-like"/>
    <property type="match status" value="1"/>
</dbReference>
<evidence type="ECO:0000256" key="2">
    <source>
        <dbReference type="ARBA" id="ARBA00022729"/>
    </source>
</evidence>
<dbReference type="OrthoDB" id="1524711at2"/>
<reference evidence="4 5" key="1">
    <citation type="submission" date="2014-08" db="EMBL/GenBank/DDBJ databases">
        <authorList>
            <person name="Wibberg D."/>
        </authorList>
    </citation>
    <scope>NUCLEOTIDE SEQUENCE [LARGE SCALE GENOMIC DNA]</scope>
    <source>
        <strain evidence="5">ING2-E5B</strain>
    </source>
</reference>
<feature type="chain" id="PRO_5030003045" description="OmpH family outer membrane protein" evidence="3">
    <location>
        <begin position="20"/>
        <end position="170"/>
    </location>
</feature>
<keyword evidence="2 3" id="KW-0732">Signal</keyword>
<dbReference type="Gene3D" id="3.30.910.20">
    <property type="entry name" value="Skp domain"/>
    <property type="match status" value="1"/>
</dbReference>
<accession>A0A098C4B0</accession>
<dbReference type="EMBL" id="LN515532">
    <property type="protein sequence ID" value="CEA16767.1"/>
    <property type="molecule type" value="Genomic_DNA"/>
</dbReference>
<evidence type="ECO:0000313" key="4">
    <source>
        <dbReference type="EMBL" id="CEA16767.1"/>
    </source>
</evidence>
<dbReference type="PANTHER" id="PTHR35089:SF1">
    <property type="entry name" value="CHAPERONE PROTEIN SKP"/>
    <property type="match status" value="1"/>
</dbReference>
<dbReference type="InterPro" id="IPR024930">
    <property type="entry name" value="Skp_dom_sf"/>
</dbReference>
<keyword evidence="5" id="KW-1185">Reference proteome</keyword>
<comment type="similarity">
    <text evidence="1">Belongs to the Skp family.</text>
</comment>
<dbReference type="GO" id="GO:0050821">
    <property type="term" value="P:protein stabilization"/>
    <property type="evidence" value="ECO:0007669"/>
    <property type="project" value="TreeGrafter"/>
</dbReference>
<dbReference type="Proteomes" id="UP000032417">
    <property type="component" value="Chromosome 1"/>
</dbReference>
<proteinExistence type="inferred from homology"/>
<feature type="signal peptide" evidence="3">
    <location>
        <begin position="1"/>
        <end position="19"/>
    </location>
</feature>
<evidence type="ECO:0000256" key="1">
    <source>
        <dbReference type="ARBA" id="ARBA00009091"/>
    </source>
</evidence>
<dbReference type="AlphaFoldDB" id="A0A098C4B0"/>
<dbReference type="InterPro" id="IPR005632">
    <property type="entry name" value="Chaperone_Skp"/>
</dbReference>
<dbReference type="KEGG" id="pbt:ING2E5B_2038"/>
<dbReference type="HOGENOM" id="CLU_053320_3_2_10"/>
<dbReference type="STRING" id="1562970.ING2E5B_2038"/>
<dbReference type="GO" id="GO:0051082">
    <property type="term" value="F:unfolded protein binding"/>
    <property type="evidence" value="ECO:0007669"/>
    <property type="project" value="InterPro"/>
</dbReference>
<evidence type="ECO:0008006" key="6">
    <source>
        <dbReference type="Google" id="ProtNLM"/>
    </source>
</evidence>
<dbReference type="PANTHER" id="PTHR35089">
    <property type="entry name" value="CHAPERONE PROTEIN SKP"/>
    <property type="match status" value="1"/>
</dbReference>
<organism evidence="4 5">
    <name type="scientific">Fermentimonas caenicola</name>
    <dbReference type="NCBI Taxonomy" id="1562970"/>
    <lineage>
        <taxon>Bacteria</taxon>
        <taxon>Pseudomonadati</taxon>
        <taxon>Bacteroidota</taxon>
        <taxon>Bacteroidia</taxon>
        <taxon>Bacteroidales</taxon>
        <taxon>Dysgonomonadaceae</taxon>
        <taxon>Fermentimonas</taxon>
    </lineage>
</organism>
<name>A0A098C4B0_9BACT</name>
<dbReference type="Pfam" id="PF03938">
    <property type="entry name" value="OmpH"/>
    <property type="match status" value="1"/>
</dbReference>
<protein>
    <recommendedName>
        <fullName evidence="6">OmpH family outer membrane protein</fullName>
    </recommendedName>
</protein>
<evidence type="ECO:0000313" key="5">
    <source>
        <dbReference type="Proteomes" id="UP000032417"/>
    </source>
</evidence>
<gene>
    <name evidence="4" type="ORF">ING2E5B_2038</name>
</gene>